<feature type="domain" description="Bacterial SCP orthologue" evidence="2">
    <location>
        <begin position="65"/>
        <end position="156"/>
    </location>
</feature>
<dbReference type="Gene3D" id="3.30.1050.40">
    <property type="match status" value="1"/>
</dbReference>
<feature type="region of interest" description="Disordered" evidence="1">
    <location>
        <begin position="8"/>
        <end position="37"/>
    </location>
</feature>
<evidence type="ECO:0000313" key="3">
    <source>
        <dbReference type="EMBL" id="GAA4679124.1"/>
    </source>
</evidence>
<evidence type="ECO:0000259" key="2">
    <source>
        <dbReference type="Pfam" id="PF17844"/>
    </source>
</evidence>
<proteinExistence type="predicted"/>
<gene>
    <name evidence="3" type="ORF">GCM10025780_25170</name>
</gene>
<protein>
    <recommendedName>
        <fullName evidence="2">Bacterial SCP orthologue domain-containing protein</fullName>
    </recommendedName>
</protein>
<dbReference type="Pfam" id="PF17844">
    <property type="entry name" value="SCP_3"/>
    <property type="match status" value="1"/>
</dbReference>
<dbReference type="EMBL" id="BAABLM010000005">
    <property type="protein sequence ID" value="GAA4679124.1"/>
    <property type="molecule type" value="Genomic_DNA"/>
</dbReference>
<comment type="caution">
    <text evidence="3">The sequence shown here is derived from an EMBL/GenBank/DDBJ whole genome shotgun (WGS) entry which is preliminary data.</text>
</comment>
<dbReference type="Proteomes" id="UP001501295">
    <property type="component" value="Unassembled WGS sequence"/>
</dbReference>
<name>A0ABP8W5D2_9MICO</name>
<sequence>MVAGLLAQEGRHDGVLASTGTENENSHEGNPSDEYRGGMAKVRIETSAGIAAVRSVLESGADAARTEKATAVRYLLQLLGDREPGATVEVRIPPFGAVQFMEGLSHTRGTPPNVVETDALTFVDLAEGRLSWGDARERALVSASGSRADLTAYLPIAWRG</sequence>
<evidence type="ECO:0000313" key="4">
    <source>
        <dbReference type="Proteomes" id="UP001501295"/>
    </source>
</evidence>
<reference evidence="4" key="1">
    <citation type="journal article" date="2019" name="Int. J. Syst. Evol. Microbiol.">
        <title>The Global Catalogue of Microorganisms (GCM) 10K type strain sequencing project: providing services to taxonomists for standard genome sequencing and annotation.</title>
        <authorList>
            <consortium name="The Broad Institute Genomics Platform"/>
            <consortium name="The Broad Institute Genome Sequencing Center for Infectious Disease"/>
            <person name="Wu L."/>
            <person name="Ma J."/>
        </authorList>
    </citation>
    <scope>NUCLEOTIDE SEQUENCE [LARGE SCALE GENOMIC DNA]</scope>
    <source>
        <strain evidence="4">JCM 18956</strain>
    </source>
</reference>
<keyword evidence="4" id="KW-1185">Reference proteome</keyword>
<evidence type="ECO:0000256" key="1">
    <source>
        <dbReference type="SAM" id="MobiDB-lite"/>
    </source>
</evidence>
<accession>A0ABP8W5D2</accession>
<organism evidence="3 4">
    <name type="scientific">Frondihabitans cladoniiphilus</name>
    <dbReference type="NCBI Taxonomy" id="715785"/>
    <lineage>
        <taxon>Bacteria</taxon>
        <taxon>Bacillati</taxon>
        <taxon>Actinomycetota</taxon>
        <taxon>Actinomycetes</taxon>
        <taxon>Micrococcales</taxon>
        <taxon>Microbacteriaceae</taxon>
        <taxon>Frondihabitans</taxon>
    </lineage>
</organism>
<dbReference type="InterPro" id="IPR041629">
    <property type="entry name" value="SCP_3"/>
</dbReference>